<proteinExistence type="predicted"/>
<accession>A0A0B7K3C0</accession>
<evidence type="ECO:0000313" key="1">
    <source>
        <dbReference type="EMBL" id="CEO49181.1"/>
    </source>
</evidence>
<name>A0A0B7K3C0_BIOOC</name>
<sequence length="127" mass="14000">MEVADGGGYGDDIWGHSIDGGRSGSFRCSGRLSAQGGEGTIQRVSTVNQLCNRSRVLATNNGRSCHADSGKRCNGVDAGKLHVELQHRRHQQDRDWSLSKFCLIFNLTMRHVSHNTREKSAGTFQKE</sequence>
<dbReference type="AlphaFoldDB" id="A0A0B7K3C0"/>
<dbReference type="EMBL" id="CDPU01000013">
    <property type="protein sequence ID" value="CEO49181.1"/>
    <property type="molecule type" value="Genomic_DNA"/>
</dbReference>
<reference evidence="1" key="1">
    <citation type="submission" date="2015-01" db="EMBL/GenBank/DDBJ databases">
        <authorList>
            <person name="Durling Mikael"/>
        </authorList>
    </citation>
    <scope>NUCLEOTIDE SEQUENCE</scope>
</reference>
<protein>
    <submittedName>
        <fullName evidence="1">Uncharacterized protein</fullName>
    </submittedName>
</protein>
<organism evidence="1">
    <name type="scientific">Bionectria ochroleuca</name>
    <name type="common">Gliocladium roseum</name>
    <dbReference type="NCBI Taxonomy" id="29856"/>
    <lineage>
        <taxon>Eukaryota</taxon>
        <taxon>Fungi</taxon>
        <taxon>Dikarya</taxon>
        <taxon>Ascomycota</taxon>
        <taxon>Pezizomycotina</taxon>
        <taxon>Sordariomycetes</taxon>
        <taxon>Hypocreomycetidae</taxon>
        <taxon>Hypocreales</taxon>
        <taxon>Bionectriaceae</taxon>
        <taxon>Clonostachys</taxon>
    </lineage>
</organism>
<gene>
    <name evidence="1" type="ORF">BN869_000005238_1</name>
</gene>